<name>A0ACC2TCG6_9FUNG</name>
<organism evidence="1 2">
    <name type="scientific">Entomophthora muscae</name>
    <dbReference type="NCBI Taxonomy" id="34485"/>
    <lineage>
        <taxon>Eukaryota</taxon>
        <taxon>Fungi</taxon>
        <taxon>Fungi incertae sedis</taxon>
        <taxon>Zoopagomycota</taxon>
        <taxon>Entomophthoromycotina</taxon>
        <taxon>Entomophthoromycetes</taxon>
        <taxon>Entomophthorales</taxon>
        <taxon>Entomophthoraceae</taxon>
        <taxon>Entomophthora</taxon>
    </lineage>
</organism>
<proteinExistence type="predicted"/>
<evidence type="ECO:0000313" key="2">
    <source>
        <dbReference type="Proteomes" id="UP001165960"/>
    </source>
</evidence>
<gene>
    <name evidence="1" type="ORF">DSO57_1028168</name>
</gene>
<accession>A0ACC2TCG6</accession>
<comment type="caution">
    <text evidence="1">The sequence shown here is derived from an EMBL/GenBank/DDBJ whole genome shotgun (WGS) entry which is preliminary data.</text>
</comment>
<evidence type="ECO:0000313" key="1">
    <source>
        <dbReference type="EMBL" id="KAJ9072384.1"/>
    </source>
</evidence>
<sequence length="495" mass="55435">MLWWVFIGVAVLAGIAGYVLWGLQAPPSIQLVPRVDMWAYLRSVLRGEGFDERADRLVKPLLRAHGVARVWLGEWFVVLDDPDVLRRVLGEPSSFHKLKPLPTTESLATRFMGSNLAETDGEDWRRHRRAAGPAFHRGWSTEVFGECTLELMARIQGDALTRIGPLLKNATLDALGRAVFGFDFKARDGGEYSKLYEDILIAVGDPLYAMIPFLENLPIPSRRRSRNQVDRFRGLLENLIHQRREEGCESTACDLVTLMVKASDEEDGFLSDEEIVNDAVLFFFVGHDTTANTLAFSLYYLSKHQDVQDKVRAEINAASPDGGIPTADQQATLTYLTAVIYETIRMAPVAFLLARTTACVIDDLLPFPLDKGQAILTHLGLCLRRPDVWTDPDTFNPSRFLSPDHLQLDRNAIKQMMGFGVGPRMCIGQQFALVEQRVLLSMLIQRYHIHLPKDSIHQAKPIMSCTGVPSIKDLDLIFSPIPLPVTPDPYNTLGS</sequence>
<dbReference type="Proteomes" id="UP001165960">
    <property type="component" value="Unassembled WGS sequence"/>
</dbReference>
<dbReference type="EMBL" id="QTSX02003017">
    <property type="protein sequence ID" value="KAJ9072384.1"/>
    <property type="molecule type" value="Genomic_DNA"/>
</dbReference>
<keyword evidence="2" id="KW-1185">Reference proteome</keyword>
<reference evidence="1" key="1">
    <citation type="submission" date="2022-04" db="EMBL/GenBank/DDBJ databases">
        <title>Genome of the entomopathogenic fungus Entomophthora muscae.</title>
        <authorList>
            <person name="Elya C."/>
            <person name="Lovett B.R."/>
            <person name="Lee E."/>
            <person name="Macias A.M."/>
            <person name="Hajek A.E."/>
            <person name="De Bivort B.L."/>
            <person name="Kasson M.T."/>
            <person name="De Fine Licht H.H."/>
            <person name="Stajich J.E."/>
        </authorList>
    </citation>
    <scope>NUCLEOTIDE SEQUENCE</scope>
    <source>
        <strain evidence="1">Berkeley</strain>
    </source>
</reference>
<protein>
    <submittedName>
        <fullName evidence="1">Uncharacterized protein</fullName>
    </submittedName>
</protein>